<evidence type="ECO:0000313" key="1">
    <source>
        <dbReference type="EMBL" id="MED6290604.1"/>
    </source>
</evidence>
<name>A0ABU7EWK6_9TELE</name>
<proteinExistence type="predicted"/>
<dbReference type="Proteomes" id="UP001352852">
    <property type="component" value="Unassembled WGS sequence"/>
</dbReference>
<sequence length="73" mass="7982">MIAHCSPYPVPLEAVWKRQDVARAVLLFGHWRHRKSAVTPFPSCAGTTSDLALCLAVAPSWRGTLAKLLLPTT</sequence>
<reference evidence="1 2" key="1">
    <citation type="submission" date="2021-06" db="EMBL/GenBank/DDBJ databases">
        <authorList>
            <person name="Palmer J.M."/>
        </authorList>
    </citation>
    <scope>NUCLEOTIDE SEQUENCE [LARGE SCALE GENOMIC DNA]</scope>
    <source>
        <strain evidence="1 2">CL_MEX2019</strain>
        <tissue evidence="1">Muscle</tissue>
    </source>
</reference>
<dbReference type="EMBL" id="JAHUTJ010066700">
    <property type="protein sequence ID" value="MED6290604.1"/>
    <property type="molecule type" value="Genomic_DNA"/>
</dbReference>
<organism evidence="1 2">
    <name type="scientific">Characodon lateralis</name>
    <dbReference type="NCBI Taxonomy" id="208331"/>
    <lineage>
        <taxon>Eukaryota</taxon>
        <taxon>Metazoa</taxon>
        <taxon>Chordata</taxon>
        <taxon>Craniata</taxon>
        <taxon>Vertebrata</taxon>
        <taxon>Euteleostomi</taxon>
        <taxon>Actinopterygii</taxon>
        <taxon>Neopterygii</taxon>
        <taxon>Teleostei</taxon>
        <taxon>Neoteleostei</taxon>
        <taxon>Acanthomorphata</taxon>
        <taxon>Ovalentaria</taxon>
        <taxon>Atherinomorphae</taxon>
        <taxon>Cyprinodontiformes</taxon>
        <taxon>Goodeidae</taxon>
        <taxon>Characodon</taxon>
    </lineage>
</organism>
<gene>
    <name evidence="1" type="ORF">CHARACLAT_014800</name>
</gene>
<accession>A0ABU7EWK6</accession>
<comment type="caution">
    <text evidence="1">The sequence shown here is derived from an EMBL/GenBank/DDBJ whole genome shotgun (WGS) entry which is preliminary data.</text>
</comment>
<evidence type="ECO:0000313" key="2">
    <source>
        <dbReference type="Proteomes" id="UP001352852"/>
    </source>
</evidence>
<protein>
    <submittedName>
        <fullName evidence="1">Uncharacterized protein</fullName>
    </submittedName>
</protein>
<keyword evidence="2" id="KW-1185">Reference proteome</keyword>